<dbReference type="Proteomes" id="UP000013981">
    <property type="component" value="Unassembled WGS sequence"/>
</dbReference>
<dbReference type="HOGENOM" id="CLU_2314999_0_0_9"/>
<name>R8W8X1_9FIRM</name>
<dbReference type="AlphaFoldDB" id="R8W8X1"/>
<protein>
    <submittedName>
        <fullName evidence="2">Uncharacterized protein</fullName>
    </submittedName>
</protein>
<dbReference type="EMBL" id="AQOB01000002">
    <property type="protein sequence ID" value="EOQ39612.1"/>
    <property type="molecule type" value="Genomic_DNA"/>
</dbReference>
<keyword evidence="1" id="KW-0472">Membrane</keyword>
<evidence type="ECO:0000313" key="2">
    <source>
        <dbReference type="EMBL" id="EOQ39612.1"/>
    </source>
</evidence>
<keyword evidence="1" id="KW-0812">Transmembrane</keyword>
<sequence>MSQKSAKALRRIDRSNVNLGLRLARLEADVHELRASCNALEHQTRMDRASSQSIGRELSIVSREQRKRMVSRRRMGLLVGSAAVIICLIGLSLKIFGVL</sequence>
<comment type="caution">
    <text evidence="2">The sequence shown here is derived from an EMBL/GenBank/DDBJ whole genome shotgun (WGS) entry which is preliminary data.</text>
</comment>
<keyword evidence="3" id="KW-1185">Reference proteome</keyword>
<accession>R8W8X1</accession>
<reference evidence="2 3" key="1">
    <citation type="submission" date="2013-01" db="EMBL/GenBank/DDBJ databases">
        <title>The Genome Sequence of Butyricicoccus pullicaecorum 1.2.</title>
        <authorList>
            <consortium name="The Broad Institute Genome Sequencing Platform"/>
            <person name="Earl A."/>
            <person name="Ward D."/>
            <person name="Feldgarden M."/>
            <person name="Gevers D."/>
            <person name="Van Immerseel F."/>
            <person name="Eeckhaut V."/>
            <person name="Walker B."/>
            <person name="Young S.K."/>
            <person name="Zeng Q."/>
            <person name="Gargeya S."/>
            <person name="Fitzgerald M."/>
            <person name="Haas B."/>
            <person name="Abouelleil A."/>
            <person name="Alvarado L."/>
            <person name="Arachchi H.M."/>
            <person name="Berlin A.M."/>
            <person name="Chapman S.B."/>
            <person name="Dewar J."/>
            <person name="Goldberg J."/>
            <person name="Griggs A."/>
            <person name="Gujja S."/>
            <person name="Hansen M."/>
            <person name="Howarth C."/>
            <person name="Imamovic A."/>
            <person name="Larimer J."/>
            <person name="McCowan C."/>
            <person name="Murphy C."/>
            <person name="Neiman D."/>
            <person name="Pearson M."/>
            <person name="Priest M."/>
            <person name="Roberts A."/>
            <person name="Saif S."/>
            <person name="Shea T."/>
            <person name="Sisk P."/>
            <person name="Sykes S."/>
            <person name="Wortman J."/>
            <person name="Nusbaum C."/>
            <person name="Birren B."/>
        </authorList>
    </citation>
    <scope>NUCLEOTIDE SEQUENCE [LARGE SCALE GENOMIC DNA]</scope>
    <source>
        <strain evidence="2 3">1.2</strain>
    </source>
</reference>
<evidence type="ECO:0000313" key="3">
    <source>
        <dbReference type="Proteomes" id="UP000013981"/>
    </source>
</evidence>
<proteinExistence type="predicted"/>
<dbReference type="RefSeq" id="WP_016146515.1">
    <property type="nucleotide sequence ID" value="NZ_KB976103.1"/>
</dbReference>
<keyword evidence="1" id="KW-1133">Transmembrane helix</keyword>
<dbReference type="PATRIC" id="fig|1203606.4.peg.281"/>
<feature type="transmembrane region" description="Helical" evidence="1">
    <location>
        <begin position="75"/>
        <end position="96"/>
    </location>
</feature>
<evidence type="ECO:0000256" key="1">
    <source>
        <dbReference type="SAM" id="Phobius"/>
    </source>
</evidence>
<gene>
    <name evidence="2" type="ORF">HMPREF1526_00306</name>
</gene>
<organism evidence="2 3">
    <name type="scientific">Butyricicoccus pullicaecorum 1.2</name>
    <dbReference type="NCBI Taxonomy" id="1203606"/>
    <lineage>
        <taxon>Bacteria</taxon>
        <taxon>Bacillati</taxon>
        <taxon>Bacillota</taxon>
        <taxon>Clostridia</taxon>
        <taxon>Eubacteriales</taxon>
        <taxon>Butyricicoccaceae</taxon>
        <taxon>Butyricicoccus</taxon>
    </lineage>
</organism>